<sequence length="41" mass="4375">MKKPMPLWLICLISAAVCIAISAVNPDDDAETPSPVSAHRI</sequence>
<keyword evidence="1" id="KW-0732">Signal</keyword>
<proteinExistence type="predicted"/>
<protein>
    <submittedName>
        <fullName evidence="2">Uncharacterized protein</fullName>
    </submittedName>
</protein>
<organism evidence="2 3">
    <name type="scientific">Paraburkholderia aspalathi</name>
    <dbReference type="NCBI Taxonomy" id="1324617"/>
    <lineage>
        <taxon>Bacteria</taxon>
        <taxon>Pseudomonadati</taxon>
        <taxon>Pseudomonadota</taxon>
        <taxon>Betaproteobacteria</taxon>
        <taxon>Burkholderiales</taxon>
        <taxon>Burkholderiaceae</taxon>
        <taxon>Paraburkholderia</taxon>
    </lineage>
</organism>
<gene>
    <name evidence="2" type="ORF">R69658_05414</name>
</gene>
<evidence type="ECO:0000256" key="1">
    <source>
        <dbReference type="SAM" id="SignalP"/>
    </source>
</evidence>
<evidence type="ECO:0000313" key="2">
    <source>
        <dbReference type="EMBL" id="CAE6811255.1"/>
    </source>
</evidence>
<dbReference type="EMBL" id="CAJNAU010000063">
    <property type="protein sequence ID" value="CAE6811255.1"/>
    <property type="molecule type" value="Genomic_DNA"/>
</dbReference>
<keyword evidence="3" id="KW-1185">Reference proteome</keyword>
<feature type="chain" id="PRO_5046610457" evidence="1">
    <location>
        <begin position="23"/>
        <end position="41"/>
    </location>
</feature>
<accession>A0ABM8SI48</accession>
<feature type="signal peptide" evidence="1">
    <location>
        <begin position="1"/>
        <end position="22"/>
    </location>
</feature>
<comment type="caution">
    <text evidence="2">The sequence shown here is derived from an EMBL/GenBank/DDBJ whole genome shotgun (WGS) entry which is preliminary data.</text>
</comment>
<dbReference type="Proteomes" id="UP000674425">
    <property type="component" value="Unassembled WGS sequence"/>
</dbReference>
<name>A0ABM8SI48_9BURK</name>
<evidence type="ECO:0000313" key="3">
    <source>
        <dbReference type="Proteomes" id="UP000674425"/>
    </source>
</evidence>
<reference evidence="2 3" key="1">
    <citation type="submission" date="2021-02" db="EMBL/GenBank/DDBJ databases">
        <authorList>
            <person name="Vanwijnsberghe S."/>
        </authorList>
    </citation>
    <scope>NUCLEOTIDE SEQUENCE [LARGE SCALE GENOMIC DNA]</scope>
    <source>
        <strain evidence="2 3">R-69658</strain>
    </source>
</reference>
<dbReference type="RefSeq" id="WP_267913661.1">
    <property type="nucleotide sequence ID" value="NZ_CAJNAU010000063.1"/>
</dbReference>